<dbReference type="RefSeq" id="WP_163071537.1">
    <property type="nucleotide sequence ID" value="NZ_BPQR01000056.1"/>
</dbReference>
<evidence type="ECO:0000313" key="2">
    <source>
        <dbReference type="Proteomes" id="UP001055102"/>
    </source>
</evidence>
<protein>
    <submittedName>
        <fullName evidence="1">Uncharacterized protein</fullName>
    </submittedName>
</protein>
<dbReference type="EMBL" id="BPQR01000056">
    <property type="protein sequence ID" value="GJE07851.1"/>
    <property type="molecule type" value="Genomic_DNA"/>
</dbReference>
<proteinExistence type="predicted"/>
<reference evidence="1" key="2">
    <citation type="submission" date="2021-08" db="EMBL/GenBank/DDBJ databases">
        <authorList>
            <person name="Tani A."/>
            <person name="Ola A."/>
            <person name="Ogura Y."/>
            <person name="Katsura K."/>
            <person name="Hayashi T."/>
        </authorList>
    </citation>
    <scope>NUCLEOTIDE SEQUENCE</scope>
    <source>
        <strain evidence="1">LMG 23639</strain>
    </source>
</reference>
<comment type="caution">
    <text evidence="1">The sequence shown here is derived from an EMBL/GenBank/DDBJ whole genome shotgun (WGS) entry which is preliminary data.</text>
</comment>
<reference evidence="1" key="1">
    <citation type="journal article" date="2021" name="Front. Microbiol.">
        <title>Comprehensive Comparative Genomics and Phenotyping of Methylobacterium Species.</title>
        <authorList>
            <person name="Alessa O."/>
            <person name="Ogura Y."/>
            <person name="Fujitani Y."/>
            <person name="Takami H."/>
            <person name="Hayashi T."/>
            <person name="Sahin N."/>
            <person name="Tani A."/>
        </authorList>
    </citation>
    <scope>NUCLEOTIDE SEQUENCE</scope>
    <source>
        <strain evidence="1">LMG 23639</strain>
    </source>
</reference>
<name>A0ABQ4T1U7_9HYPH</name>
<gene>
    <name evidence="1" type="ORF">AOPFMNJM_3183</name>
</gene>
<dbReference type="Proteomes" id="UP001055102">
    <property type="component" value="Unassembled WGS sequence"/>
</dbReference>
<evidence type="ECO:0000313" key="1">
    <source>
        <dbReference type="EMBL" id="GJE07851.1"/>
    </source>
</evidence>
<sequence>MNADVPAFIERPEIADVYEDPGEAILKARSLPCVCPQQECGARAVTTDYSVARRLVIERVTCDRCPRTWTRVNCR</sequence>
<organism evidence="1 2">
    <name type="scientific">Methylobacterium jeotgali</name>
    <dbReference type="NCBI Taxonomy" id="381630"/>
    <lineage>
        <taxon>Bacteria</taxon>
        <taxon>Pseudomonadati</taxon>
        <taxon>Pseudomonadota</taxon>
        <taxon>Alphaproteobacteria</taxon>
        <taxon>Hyphomicrobiales</taxon>
        <taxon>Methylobacteriaceae</taxon>
        <taxon>Methylobacterium</taxon>
    </lineage>
</organism>
<accession>A0ABQ4T1U7</accession>
<keyword evidence="2" id="KW-1185">Reference proteome</keyword>